<feature type="transmembrane region" description="Helical" evidence="12">
    <location>
        <begin position="86"/>
        <end position="113"/>
    </location>
</feature>
<feature type="transmembrane region" description="Helical" evidence="12">
    <location>
        <begin position="214"/>
        <end position="233"/>
    </location>
</feature>
<dbReference type="Pfam" id="PF01654">
    <property type="entry name" value="Cyt_bd_oxida_I"/>
    <property type="match status" value="1"/>
</dbReference>
<proteinExistence type="inferred from homology"/>
<dbReference type="GO" id="GO:0070069">
    <property type="term" value="C:cytochrome complex"/>
    <property type="evidence" value="ECO:0007669"/>
    <property type="project" value="UniProtKB-UniRule"/>
</dbReference>
<dbReference type="RefSeq" id="WP_220203054.1">
    <property type="nucleotide sequence ID" value="NZ_BNJK01000001.1"/>
</dbReference>
<feature type="transmembrane region" description="Helical" evidence="12">
    <location>
        <begin position="403"/>
        <end position="426"/>
    </location>
</feature>
<keyword evidence="3 12" id="KW-0813">Transport</keyword>
<dbReference type="EMBL" id="BNJK01000001">
    <property type="protein sequence ID" value="GHO92205.1"/>
    <property type="molecule type" value="Genomic_DNA"/>
</dbReference>
<keyword evidence="6 12" id="KW-0812">Transmembrane</keyword>
<keyword evidence="10 12" id="KW-0408">Iron</keyword>
<evidence type="ECO:0000256" key="4">
    <source>
        <dbReference type="ARBA" id="ARBA00022475"/>
    </source>
</evidence>
<comment type="similarity">
    <text evidence="2 12">Belongs to the cytochrome ubiquinol oxidase subunit 1 family.</text>
</comment>
<gene>
    <name evidence="13" type="ORF">KSF_022530</name>
</gene>
<dbReference type="Proteomes" id="UP000597444">
    <property type="component" value="Unassembled WGS sequence"/>
</dbReference>
<evidence type="ECO:0000256" key="1">
    <source>
        <dbReference type="ARBA" id="ARBA00004651"/>
    </source>
</evidence>
<name>A0A8J3IK13_9CHLR</name>
<sequence length="452" mass="49569">MSDLLAARAQMGLSLAFHIIFSAISIGLPLFMCLAEALALRTKDETWLRLARNMARPVTILVAIGAVSGTVVSFEMGLLWPTYMKYTGAIIGLPFTLEGLAFFVEAIFLGLYLYGWRRLSPRVHWLCSIPICLGGVLSSWFIVSVNSWMNTPAGFVIKNGRVTDINPLQAIFNPSTPYETLHTILAVYVASSLGIAAIFALGMLRGKRDRYHRYGLTLAMAMAVVVTPLQLFAGDLSAKFLVHAQPTKFAAIEGVFQTETGGPMRLGGWADPATGKVYYAIEVPYALGILAKGDPNATIQGLESFAPQDRPEAVPFIHLAFDGMVGGGMFALMICVAFWGLFFLRKRRICEHRLLLLGVVLAGPLAFMALELGWMVTELGRQPWAIYGVLRTRDAVTTIPTPLSLTLIIFSLIYLLLASVSVYLLLHNGRVQRPDMTVRPPSSQRQREKAGV</sequence>
<keyword evidence="14" id="KW-1185">Reference proteome</keyword>
<dbReference type="GO" id="GO:0016682">
    <property type="term" value="F:oxidoreductase activity, acting on diphenols and related substances as donors, oxygen as acceptor"/>
    <property type="evidence" value="ECO:0007669"/>
    <property type="project" value="TreeGrafter"/>
</dbReference>
<evidence type="ECO:0000313" key="14">
    <source>
        <dbReference type="Proteomes" id="UP000597444"/>
    </source>
</evidence>
<dbReference type="AlphaFoldDB" id="A0A8J3IK13"/>
<accession>A0A8J3IK13</accession>
<feature type="transmembrane region" description="Helical" evidence="12">
    <location>
        <begin position="181"/>
        <end position="202"/>
    </location>
</feature>
<keyword evidence="11 12" id="KW-0472">Membrane</keyword>
<dbReference type="GO" id="GO:0019646">
    <property type="term" value="P:aerobic electron transport chain"/>
    <property type="evidence" value="ECO:0007669"/>
    <property type="project" value="InterPro"/>
</dbReference>
<evidence type="ECO:0000256" key="3">
    <source>
        <dbReference type="ARBA" id="ARBA00022448"/>
    </source>
</evidence>
<evidence type="ECO:0000256" key="10">
    <source>
        <dbReference type="ARBA" id="ARBA00023004"/>
    </source>
</evidence>
<keyword evidence="9 12" id="KW-1133">Transmembrane helix</keyword>
<reference evidence="13" key="1">
    <citation type="submission" date="2020-10" db="EMBL/GenBank/DDBJ databases">
        <title>Taxonomic study of unclassified bacteria belonging to the class Ktedonobacteria.</title>
        <authorList>
            <person name="Yabe S."/>
            <person name="Wang C.M."/>
            <person name="Zheng Y."/>
            <person name="Sakai Y."/>
            <person name="Cavaletti L."/>
            <person name="Monciardini P."/>
            <person name="Donadio S."/>
        </authorList>
    </citation>
    <scope>NUCLEOTIDE SEQUENCE</scope>
    <source>
        <strain evidence="13">ID150040</strain>
    </source>
</reference>
<feature type="transmembrane region" description="Helical" evidence="12">
    <location>
        <begin position="125"/>
        <end position="143"/>
    </location>
</feature>
<dbReference type="PIRSF" id="PIRSF006446">
    <property type="entry name" value="Cyt_quinol_oxidase_1"/>
    <property type="match status" value="1"/>
</dbReference>
<comment type="caution">
    <text evidence="13">The sequence shown here is derived from an EMBL/GenBank/DDBJ whole genome shotgun (WGS) entry which is preliminary data.</text>
</comment>
<feature type="transmembrane region" description="Helical" evidence="12">
    <location>
        <begin position="316"/>
        <end position="342"/>
    </location>
</feature>
<dbReference type="PANTHER" id="PTHR30365">
    <property type="entry name" value="CYTOCHROME D UBIQUINOL OXIDASE"/>
    <property type="match status" value="1"/>
</dbReference>
<evidence type="ECO:0000256" key="6">
    <source>
        <dbReference type="ARBA" id="ARBA00022692"/>
    </source>
</evidence>
<evidence type="ECO:0000256" key="2">
    <source>
        <dbReference type="ARBA" id="ARBA00009819"/>
    </source>
</evidence>
<keyword evidence="8 12" id="KW-0249">Electron transport</keyword>
<evidence type="ECO:0000256" key="8">
    <source>
        <dbReference type="ARBA" id="ARBA00022982"/>
    </source>
</evidence>
<evidence type="ECO:0000313" key="13">
    <source>
        <dbReference type="EMBL" id="GHO92205.1"/>
    </source>
</evidence>
<dbReference type="GO" id="GO:0005886">
    <property type="term" value="C:plasma membrane"/>
    <property type="evidence" value="ECO:0007669"/>
    <property type="project" value="UniProtKB-SubCell"/>
</dbReference>
<evidence type="ECO:0000256" key="9">
    <source>
        <dbReference type="ARBA" id="ARBA00022989"/>
    </source>
</evidence>
<keyword evidence="7 12" id="KW-0479">Metal-binding</keyword>
<dbReference type="GO" id="GO:0020037">
    <property type="term" value="F:heme binding"/>
    <property type="evidence" value="ECO:0007669"/>
    <property type="project" value="TreeGrafter"/>
</dbReference>
<comment type="subcellular location">
    <subcellularLocation>
        <location evidence="1">Cell membrane</location>
        <topology evidence="1">Multi-pass membrane protein</topology>
    </subcellularLocation>
</comment>
<feature type="transmembrane region" description="Helical" evidence="12">
    <location>
        <begin position="15"/>
        <end position="39"/>
    </location>
</feature>
<dbReference type="PANTHER" id="PTHR30365:SF14">
    <property type="entry name" value="CYTOCHROME BD MENAQUINOL OXIDASE SUBUNIT I-RELATED"/>
    <property type="match status" value="1"/>
</dbReference>
<dbReference type="GO" id="GO:0046872">
    <property type="term" value="F:metal ion binding"/>
    <property type="evidence" value="ECO:0007669"/>
    <property type="project" value="UniProtKB-UniRule"/>
</dbReference>
<keyword evidence="5 12" id="KW-0349">Heme</keyword>
<organism evidence="13 14">
    <name type="scientific">Reticulibacter mediterranei</name>
    <dbReference type="NCBI Taxonomy" id="2778369"/>
    <lineage>
        <taxon>Bacteria</taxon>
        <taxon>Bacillati</taxon>
        <taxon>Chloroflexota</taxon>
        <taxon>Ktedonobacteria</taxon>
        <taxon>Ktedonobacterales</taxon>
        <taxon>Reticulibacteraceae</taxon>
        <taxon>Reticulibacter</taxon>
    </lineage>
</organism>
<evidence type="ECO:0000256" key="7">
    <source>
        <dbReference type="ARBA" id="ARBA00022723"/>
    </source>
</evidence>
<feature type="transmembrane region" description="Helical" evidence="12">
    <location>
        <begin position="354"/>
        <end position="376"/>
    </location>
</feature>
<keyword evidence="4 12" id="KW-1003">Cell membrane</keyword>
<evidence type="ECO:0000256" key="12">
    <source>
        <dbReference type="PIRNR" id="PIRNR006446"/>
    </source>
</evidence>
<evidence type="ECO:0000256" key="11">
    <source>
        <dbReference type="ARBA" id="ARBA00023136"/>
    </source>
</evidence>
<dbReference type="InterPro" id="IPR002585">
    <property type="entry name" value="Cyt-d_ubiquinol_oxidase_su_1"/>
</dbReference>
<protein>
    <submittedName>
        <fullName evidence="13">Cytochrome ubiquinol oxidase subunit I</fullName>
    </submittedName>
</protein>
<dbReference type="GO" id="GO:0009055">
    <property type="term" value="F:electron transfer activity"/>
    <property type="evidence" value="ECO:0007669"/>
    <property type="project" value="UniProtKB-UniRule"/>
</dbReference>
<feature type="transmembrane region" description="Helical" evidence="12">
    <location>
        <begin position="60"/>
        <end position="80"/>
    </location>
</feature>
<evidence type="ECO:0000256" key="5">
    <source>
        <dbReference type="ARBA" id="ARBA00022617"/>
    </source>
</evidence>